<keyword evidence="2" id="KW-1185">Reference proteome</keyword>
<sequence length="217" mass="25497">MIPFQNESNKDRLERIIRNEILPKLESIVGAQLSEFVDLLLQSSKLKNFAKDHYLEESRSFEDGKLFYITSGIARTFYYDTSSDKPIISRIWKKHDVIFDVNSFQNEEDRVETVQMLEEGELLTIDYYSLKNLLNNFPKMISCVLCLQAERERYFMFYQRLLKLSVEDRVRLYLNDNPTLSNRINKDYIATLLGVSRSGFSDAYAQYKQGSDKSFAK</sequence>
<dbReference type="AlphaFoldDB" id="A0A4R0MMB5"/>
<proteinExistence type="predicted"/>
<dbReference type="EMBL" id="SJSM01000022">
    <property type="protein sequence ID" value="TCC87845.1"/>
    <property type="molecule type" value="Genomic_DNA"/>
</dbReference>
<name>A0A4R0MMB5_9SPHI</name>
<dbReference type="InterPro" id="IPR018490">
    <property type="entry name" value="cNMP-bd_dom_sf"/>
</dbReference>
<dbReference type="SUPFAM" id="SSF51206">
    <property type="entry name" value="cAMP-binding domain-like"/>
    <property type="match status" value="1"/>
</dbReference>
<reference evidence="1 2" key="1">
    <citation type="submission" date="2019-02" db="EMBL/GenBank/DDBJ databases">
        <title>Pedobacter sp. RP-3-8 sp. nov., isolated from Arctic soil.</title>
        <authorList>
            <person name="Dahal R.H."/>
        </authorList>
    </citation>
    <scope>NUCLEOTIDE SEQUENCE [LARGE SCALE GENOMIC DNA]</scope>
    <source>
        <strain evidence="1 2">RP-3-8</strain>
    </source>
</reference>
<gene>
    <name evidence="1" type="ORF">EZ444_22200</name>
</gene>
<dbReference type="InterPro" id="IPR014710">
    <property type="entry name" value="RmlC-like_jellyroll"/>
</dbReference>
<dbReference type="Proteomes" id="UP000291117">
    <property type="component" value="Unassembled WGS sequence"/>
</dbReference>
<evidence type="ECO:0000313" key="2">
    <source>
        <dbReference type="Proteomes" id="UP000291117"/>
    </source>
</evidence>
<accession>A0A4R0MMB5</accession>
<dbReference type="Gene3D" id="2.60.120.10">
    <property type="entry name" value="Jelly Rolls"/>
    <property type="match status" value="1"/>
</dbReference>
<dbReference type="OrthoDB" id="798621at2"/>
<protein>
    <submittedName>
        <fullName evidence="1">Crp/Fnr family transcriptional regulator</fullName>
    </submittedName>
</protein>
<dbReference type="RefSeq" id="WP_131611471.1">
    <property type="nucleotide sequence ID" value="NZ_SJSM01000022.1"/>
</dbReference>
<evidence type="ECO:0000313" key="1">
    <source>
        <dbReference type="EMBL" id="TCC87845.1"/>
    </source>
</evidence>
<organism evidence="1 2">
    <name type="scientific">Pedobacter hiemivivus</name>
    <dbReference type="NCBI Taxonomy" id="2530454"/>
    <lineage>
        <taxon>Bacteria</taxon>
        <taxon>Pseudomonadati</taxon>
        <taxon>Bacteroidota</taxon>
        <taxon>Sphingobacteriia</taxon>
        <taxon>Sphingobacteriales</taxon>
        <taxon>Sphingobacteriaceae</taxon>
        <taxon>Pedobacter</taxon>
    </lineage>
</organism>
<comment type="caution">
    <text evidence="1">The sequence shown here is derived from an EMBL/GenBank/DDBJ whole genome shotgun (WGS) entry which is preliminary data.</text>
</comment>